<keyword evidence="5 9" id="KW-0479">Metal-binding</keyword>
<dbReference type="GO" id="GO:0004177">
    <property type="term" value="F:aminopeptidase activity"/>
    <property type="evidence" value="ECO:0007669"/>
    <property type="project" value="UniProtKB-KW"/>
</dbReference>
<evidence type="ECO:0000256" key="6">
    <source>
        <dbReference type="ARBA" id="ARBA00022801"/>
    </source>
</evidence>
<reference evidence="12" key="1">
    <citation type="journal article" date="2019" name="Int. J. Syst. Evol. Microbiol.">
        <title>The Global Catalogue of Microorganisms (GCM) 10K type strain sequencing project: providing services to taxonomists for standard genome sequencing and annotation.</title>
        <authorList>
            <consortium name="The Broad Institute Genomics Platform"/>
            <consortium name="The Broad Institute Genome Sequencing Center for Infectious Disease"/>
            <person name="Wu L."/>
            <person name="Ma J."/>
        </authorList>
    </citation>
    <scope>NUCLEOTIDE SEQUENCE [LARGE SCALE GENOMIC DNA]</scope>
    <source>
        <strain evidence="12">JCM 17021</strain>
    </source>
</reference>
<keyword evidence="8 9" id="KW-0482">Metalloprotease</keyword>
<keyword evidence="7 9" id="KW-0862">Zinc</keyword>
<dbReference type="Proteomes" id="UP001501803">
    <property type="component" value="Unassembled WGS sequence"/>
</dbReference>
<dbReference type="RefSeq" id="WP_345069773.1">
    <property type="nucleotide sequence ID" value="NZ_BAABCN010000017.1"/>
</dbReference>
<dbReference type="NCBIfam" id="NF002759">
    <property type="entry name" value="PRK02813.1"/>
    <property type="match status" value="1"/>
</dbReference>
<dbReference type="Gene3D" id="3.40.630.10">
    <property type="entry name" value="Zn peptidases"/>
    <property type="match status" value="1"/>
</dbReference>
<comment type="similarity">
    <text evidence="2 9">Belongs to the peptidase M18 family.</text>
</comment>
<evidence type="ECO:0000256" key="10">
    <source>
        <dbReference type="RuleBase" id="RU004387"/>
    </source>
</evidence>
<evidence type="ECO:0000256" key="9">
    <source>
        <dbReference type="RuleBase" id="RU004386"/>
    </source>
</evidence>
<evidence type="ECO:0000256" key="8">
    <source>
        <dbReference type="ARBA" id="ARBA00023049"/>
    </source>
</evidence>
<dbReference type="SUPFAM" id="SSF101821">
    <property type="entry name" value="Aminopeptidase/glucanase lid domain"/>
    <property type="match status" value="1"/>
</dbReference>
<evidence type="ECO:0000256" key="5">
    <source>
        <dbReference type="ARBA" id="ARBA00022723"/>
    </source>
</evidence>
<dbReference type="InterPro" id="IPR001948">
    <property type="entry name" value="Peptidase_M18"/>
</dbReference>
<evidence type="ECO:0000256" key="4">
    <source>
        <dbReference type="ARBA" id="ARBA00022670"/>
    </source>
</evidence>
<name>A0ABP7L762_9MICO</name>
<evidence type="ECO:0000256" key="2">
    <source>
        <dbReference type="ARBA" id="ARBA00008290"/>
    </source>
</evidence>
<evidence type="ECO:0000256" key="7">
    <source>
        <dbReference type="ARBA" id="ARBA00022833"/>
    </source>
</evidence>
<evidence type="ECO:0000313" key="11">
    <source>
        <dbReference type="EMBL" id="GAA3895364.1"/>
    </source>
</evidence>
<organism evidence="11 12">
    <name type="scientific">Leifsonia kafniensis</name>
    <dbReference type="NCBI Taxonomy" id="475957"/>
    <lineage>
        <taxon>Bacteria</taxon>
        <taxon>Bacillati</taxon>
        <taxon>Actinomycetota</taxon>
        <taxon>Actinomycetes</taxon>
        <taxon>Micrococcales</taxon>
        <taxon>Microbacteriaceae</taxon>
        <taxon>Leifsonia</taxon>
    </lineage>
</organism>
<accession>A0ABP7L762</accession>
<dbReference type="PANTHER" id="PTHR28570:SF3">
    <property type="entry name" value="ASPARTYL AMINOPEPTIDASE"/>
    <property type="match status" value="1"/>
</dbReference>
<dbReference type="Pfam" id="PF02127">
    <property type="entry name" value="Peptidase_M18"/>
    <property type="match status" value="1"/>
</dbReference>
<dbReference type="EC" id="3.4.11.-" evidence="10"/>
<keyword evidence="3 9" id="KW-0031">Aminopeptidase</keyword>
<dbReference type="CDD" id="cd05658">
    <property type="entry name" value="M18_DAP"/>
    <property type="match status" value="1"/>
</dbReference>
<gene>
    <name evidence="11" type="ORF">GCM10022381_41130</name>
</gene>
<dbReference type="PANTHER" id="PTHR28570">
    <property type="entry name" value="ASPARTYL AMINOPEPTIDASE"/>
    <property type="match status" value="1"/>
</dbReference>
<sequence>MNATTDRPVDRTVDLAARPVDGYIDDFAAFITASPSSYHAAEEVARRLDAAGFTRLDEAEAWPTGAGRRYVVRDGAVIAWIQPAGCTPTTPFRILGAHTDSPGFKLKPKPTIESHGWLQAGVEVYGGPLLNSWLDRELELAGRLVTRDGETHLVRTGPYLRIPQLAIHLDREVNDGLKLDRQRHLQPVFGVGDSSEADLVGHLAALAGVAAADVAGYDILTADTAPPTRFGQNGALFAAGRMDNLTSVHAGLLALLADTTSAAPNDAVSGDAAAGGTPESRHISVLAAFDHEELGSESRSGASGPLLSDILTRISGNLGATPSEQLQAYAASWCLSADAGHSVHPNYSERHDPTNRPVAGGGPLLKINANQRYATDAVGAALWARACERAGVVAQEFVSNNTVPCGSTIGPLTATRLGIRTLDVGVPLLSMHSARELCHVNDPFALSAAIEAFFAGA</sequence>
<evidence type="ECO:0000256" key="1">
    <source>
        <dbReference type="ARBA" id="ARBA00001947"/>
    </source>
</evidence>
<evidence type="ECO:0000313" key="12">
    <source>
        <dbReference type="Proteomes" id="UP001501803"/>
    </source>
</evidence>
<dbReference type="PRINTS" id="PR00932">
    <property type="entry name" value="AMINO1PTASE"/>
</dbReference>
<proteinExistence type="inferred from homology"/>
<dbReference type="EMBL" id="BAABCN010000017">
    <property type="protein sequence ID" value="GAA3895364.1"/>
    <property type="molecule type" value="Genomic_DNA"/>
</dbReference>
<evidence type="ECO:0000256" key="3">
    <source>
        <dbReference type="ARBA" id="ARBA00022438"/>
    </source>
</evidence>
<comment type="caution">
    <text evidence="11">The sequence shown here is derived from an EMBL/GenBank/DDBJ whole genome shotgun (WGS) entry which is preliminary data.</text>
</comment>
<dbReference type="Gene3D" id="2.30.250.10">
    <property type="entry name" value="Aminopeptidase i, Domain 2"/>
    <property type="match status" value="1"/>
</dbReference>
<keyword evidence="12" id="KW-1185">Reference proteome</keyword>
<dbReference type="InterPro" id="IPR023358">
    <property type="entry name" value="Peptidase_M18_dom2"/>
</dbReference>
<protein>
    <recommendedName>
        <fullName evidence="10">M18 family aminopeptidase</fullName>
        <ecNumber evidence="10">3.4.11.-</ecNumber>
    </recommendedName>
</protein>
<dbReference type="SUPFAM" id="SSF53187">
    <property type="entry name" value="Zn-dependent exopeptidases"/>
    <property type="match status" value="1"/>
</dbReference>
<comment type="cofactor">
    <cofactor evidence="1 10">
        <name>Zn(2+)</name>
        <dbReference type="ChEBI" id="CHEBI:29105"/>
    </cofactor>
</comment>
<keyword evidence="4 9" id="KW-0645">Protease</keyword>
<keyword evidence="6 9" id="KW-0378">Hydrolase</keyword>